<evidence type="ECO:0000256" key="1">
    <source>
        <dbReference type="SAM" id="MobiDB-lite"/>
    </source>
</evidence>
<dbReference type="RefSeq" id="WP_123279678.1">
    <property type="nucleotide sequence ID" value="NZ_JALRGU010000188.1"/>
</dbReference>
<dbReference type="PROSITE" id="PS51257">
    <property type="entry name" value="PROKAR_LIPOPROTEIN"/>
    <property type="match status" value="1"/>
</dbReference>
<dbReference type="Proteomes" id="UP000281899">
    <property type="component" value="Unassembled WGS sequence"/>
</dbReference>
<comment type="caution">
    <text evidence="2">The sequence shown here is derived from an EMBL/GenBank/DDBJ whole genome shotgun (WGS) entry which is preliminary data.</text>
</comment>
<name>A0ABX9X1F4_9FLAO</name>
<organism evidence="2 3">
    <name type="scientific">Chryseobacterium cucumeris</name>
    <dbReference type="NCBI Taxonomy" id="1813611"/>
    <lineage>
        <taxon>Bacteria</taxon>
        <taxon>Pseudomonadati</taxon>
        <taxon>Bacteroidota</taxon>
        <taxon>Flavobacteriia</taxon>
        <taxon>Flavobacteriales</taxon>
        <taxon>Weeksellaceae</taxon>
        <taxon>Chryseobacterium group</taxon>
        <taxon>Chryseobacterium</taxon>
    </lineage>
</organism>
<protein>
    <submittedName>
        <fullName evidence="2">Uncharacterized protein</fullName>
    </submittedName>
</protein>
<keyword evidence="3" id="KW-1185">Reference proteome</keyword>
<reference evidence="2 3" key="1">
    <citation type="submission" date="2018-11" db="EMBL/GenBank/DDBJ databases">
        <title>Proposal to divide the Flavobacteriaceae and reorganize its genera based on Amino Acid Identity values calculated from whole genome sequences.</title>
        <authorList>
            <person name="Nicholson A.C."/>
            <person name="Gulvik C.A."/>
            <person name="Whitney A.M."/>
            <person name="Humrighouse B.W."/>
            <person name="Bell M."/>
            <person name="Holmes B."/>
            <person name="Steigerwalt A."/>
            <person name="Villarma A."/>
            <person name="Sheth M."/>
            <person name="Batra D."/>
            <person name="Pryor J."/>
            <person name="Bernardet J.-F."/>
            <person name="Hugo C."/>
            <person name="Kampfer P."/>
            <person name="Newman J."/>
            <person name="Mcquiston J.R."/>
        </authorList>
    </citation>
    <scope>NUCLEOTIDE SEQUENCE [LARGE SCALE GENOMIC DNA]</scope>
    <source>
        <strain evidence="2 3">G0235</strain>
    </source>
</reference>
<dbReference type="EMBL" id="RJTW01000009">
    <property type="protein sequence ID" value="ROH88973.1"/>
    <property type="molecule type" value="Genomic_DNA"/>
</dbReference>
<accession>A0ABX9X1F4</accession>
<evidence type="ECO:0000313" key="2">
    <source>
        <dbReference type="EMBL" id="ROH88973.1"/>
    </source>
</evidence>
<proteinExistence type="predicted"/>
<evidence type="ECO:0000313" key="3">
    <source>
        <dbReference type="Proteomes" id="UP000281899"/>
    </source>
</evidence>
<feature type="region of interest" description="Disordered" evidence="1">
    <location>
        <begin position="230"/>
        <end position="254"/>
    </location>
</feature>
<sequence>MKNLNLFKIAIFSLLAFTTSCREELTDTSSDKTNIIDQAAVKNGRLYFPNKESLSATYKNLKKENLESVQNFIDEKGIESLVPVITQKNENKVISELKSRKIEYLEKKSSSAMKTVSVSDEDIYDDIDDLEEIVGDEVYSTMLNGKAEIQVADKIYKYTDVGLFVTTEENYSRLENYLEVRKISSNLLVPTETSTRDSFISDKANDELITLPNTDNKISYFRSSVPRRSGGTGGFTGGGSTSGNNGGFRPPTVPQEPSIASIVEKLPIGEVKKPWLGNIFGKTWTTYDKYESRRRVKVKFYSQNLYLVYAIGCKVKHQYKGWTGLWRKENADQLGIGVNSIKWTFNHSMNMSAPAGVPKQAYWFGSNMYTTSDGISFTFSKNQNIPSLPFASKLDGLIQFTVDFTGLTEEKLDKLFWETAWKQANNFIEGQNKKLNRVLFVVDSYSASYVRYYDFSQIENNQDVIERVFDFGIASPQVTYTFGGGTGNGLDVTSYKWNFSKPDAVAVSMYGIAKKNGAWHGVKLNAN</sequence>
<gene>
    <name evidence="2" type="ORF">EGI15_20045</name>
</gene>
<feature type="compositionally biased region" description="Gly residues" evidence="1">
    <location>
        <begin position="230"/>
        <end position="246"/>
    </location>
</feature>
<dbReference type="GeneID" id="301714973"/>